<accession>A0A9X1JYD7</accession>
<dbReference type="EMBL" id="JAHXDN010000002">
    <property type="protein sequence ID" value="MBW4708060.1"/>
    <property type="molecule type" value="Genomic_DNA"/>
</dbReference>
<sequence>MFDAAPPCDPQPLQQSEAFERALQAIGTPTQRLPDGMLVVRRSFGPTTVSMITRPQATSARALCTSARALGTRGPVIIAPDTILPLHTIGALPLISPTSIATLDLRHDLGRLRAGLHQKWRNRLKHAERQNLRLTRQNMPDDPQHWLFQAEARQQRQRRYRHWPGALTLAYARENRGQAKLFSAYWGREPIAAMLILRHGATATYHIGHTRPAGRIASAHTLLLWAVIRWAQTKGVAHLELGSIDTEDGKGLARFKLGTGAGVRRLGGTWVRWAPLTQLISPLARMDRKLMLQD</sequence>
<evidence type="ECO:0000313" key="2">
    <source>
        <dbReference type="EMBL" id="MBW4708060.1"/>
    </source>
</evidence>
<evidence type="ECO:0000259" key="1">
    <source>
        <dbReference type="Pfam" id="PF13480"/>
    </source>
</evidence>
<keyword evidence="3" id="KW-1185">Reference proteome</keyword>
<dbReference type="AlphaFoldDB" id="A0A9X1JYD7"/>
<organism evidence="2 3">
    <name type="scientific">Roseobacter insulae</name>
    <dbReference type="NCBI Taxonomy" id="2859783"/>
    <lineage>
        <taxon>Bacteria</taxon>
        <taxon>Pseudomonadati</taxon>
        <taxon>Pseudomonadota</taxon>
        <taxon>Alphaproteobacteria</taxon>
        <taxon>Rhodobacterales</taxon>
        <taxon>Roseobacteraceae</taxon>
        <taxon>Roseobacter</taxon>
    </lineage>
</organism>
<dbReference type="PANTHER" id="PTHR36174">
    <property type="entry name" value="LIPID II:GLYCINE GLYCYLTRANSFERASE"/>
    <property type="match status" value="1"/>
</dbReference>
<dbReference type="RefSeq" id="WP_219501478.1">
    <property type="nucleotide sequence ID" value="NZ_JAHXDN010000002.1"/>
</dbReference>
<name>A0A9X1JYD7_9RHOB</name>
<reference evidence="2" key="1">
    <citation type="submission" date="2021-07" db="EMBL/GenBank/DDBJ databases">
        <title>Roseobacter insulae sp. nov., isolated from a tidal flat.</title>
        <authorList>
            <person name="Park S."/>
            <person name="Yoon J.-H."/>
        </authorList>
    </citation>
    <scope>NUCLEOTIDE SEQUENCE</scope>
    <source>
        <strain evidence="2">YSTF-M11</strain>
    </source>
</reference>
<proteinExistence type="predicted"/>
<dbReference type="InterPro" id="IPR038740">
    <property type="entry name" value="BioF2-like_GNAT_dom"/>
</dbReference>
<feature type="domain" description="BioF2-like acetyltransferase" evidence="1">
    <location>
        <begin position="119"/>
        <end position="246"/>
    </location>
</feature>
<dbReference type="Pfam" id="PF13480">
    <property type="entry name" value="Acetyltransf_6"/>
    <property type="match status" value="1"/>
</dbReference>
<dbReference type="PANTHER" id="PTHR36174:SF1">
    <property type="entry name" value="LIPID II:GLYCINE GLYCYLTRANSFERASE"/>
    <property type="match status" value="1"/>
</dbReference>
<dbReference type="Proteomes" id="UP001138661">
    <property type="component" value="Unassembled WGS sequence"/>
</dbReference>
<evidence type="ECO:0000313" key="3">
    <source>
        <dbReference type="Proteomes" id="UP001138661"/>
    </source>
</evidence>
<protein>
    <submittedName>
        <fullName evidence="2">GNAT family N-acetyltransferase</fullName>
    </submittedName>
</protein>
<comment type="caution">
    <text evidence="2">The sequence shown here is derived from an EMBL/GenBank/DDBJ whole genome shotgun (WGS) entry which is preliminary data.</text>
</comment>
<dbReference type="InterPro" id="IPR050644">
    <property type="entry name" value="PG_Glycine_Bridge_Synth"/>
</dbReference>
<gene>
    <name evidence="2" type="ORF">KX928_09700</name>
</gene>